<dbReference type="AlphaFoldDB" id="A0A5K3FYS8"/>
<accession>A0A5K3FYS8</accession>
<evidence type="ECO:0000313" key="1">
    <source>
        <dbReference type="WBParaSite" id="MCU_013368-RA"/>
    </source>
</evidence>
<organism evidence="1">
    <name type="scientific">Mesocestoides corti</name>
    <name type="common">Flatworm</name>
    <dbReference type="NCBI Taxonomy" id="53468"/>
    <lineage>
        <taxon>Eukaryota</taxon>
        <taxon>Metazoa</taxon>
        <taxon>Spiralia</taxon>
        <taxon>Lophotrochozoa</taxon>
        <taxon>Platyhelminthes</taxon>
        <taxon>Cestoda</taxon>
        <taxon>Eucestoda</taxon>
        <taxon>Cyclophyllidea</taxon>
        <taxon>Mesocestoididae</taxon>
        <taxon>Mesocestoides</taxon>
    </lineage>
</organism>
<sequence length="105" mass="11616">EIINFDYAAAAAQGNRTNLNSDTNSITSKLDLQVASTSSVAEFNQNQISQMLQQQANELENSVEELIPWMCTSADNTNMFVLCRAIWACLRATSLVRCLPRTAND</sequence>
<protein>
    <submittedName>
        <fullName evidence="1">Scarecrow transcription factor family protein</fullName>
    </submittedName>
</protein>
<dbReference type="WBParaSite" id="MCU_013368-RA">
    <property type="protein sequence ID" value="MCU_013368-RA"/>
    <property type="gene ID" value="MCU_013368"/>
</dbReference>
<proteinExistence type="predicted"/>
<name>A0A5K3FYS8_MESCO</name>
<reference evidence="1" key="1">
    <citation type="submission" date="2019-11" db="UniProtKB">
        <authorList>
            <consortium name="WormBaseParasite"/>
        </authorList>
    </citation>
    <scope>IDENTIFICATION</scope>
</reference>